<gene>
    <name evidence="2" type="ORF">SAMN05192533_114124</name>
</gene>
<evidence type="ECO:0000313" key="2">
    <source>
        <dbReference type="EMBL" id="SEN52782.1"/>
    </source>
</evidence>
<evidence type="ECO:0000256" key="1">
    <source>
        <dbReference type="SAM" id="Phobius"/>
    </source>
</evidence>
<dbReference type="Proteomes" id="UP000198553">
    <property type="component" value="Unassembled WGS sequence"/>
</dbReference>
<keyword evidence="1" id="KW-0812">Transmembrane</keyword>
<evidence type="ECO:0000313" key="3">
    <source>
        <dbReference type="Proteomes" id="UP000198553"/>
    </source>
</evidence>
<sequence>MRILSIIALVGAVIAALYYLYQAQLGAISFFMLSILFFILAARLLRKKEGNEEQIKKTKEKSYKKAGEQ</sequence>
<name>A0A1H8H994_9BACI</name>
<accession>A0A1H8H994</accession>
<organism evidence="2 3">
    <name type="scientific">Mesobacillus persicus</name>
    <dbReference type="NCBI Taxonomy" id="930146"/>
    <lineage>
        <taxon>Bacteria</taxon>
        <taxon>Bacillati</taxon>
        <taxon>Bacillota</taxon>
        <taxon>Bacilli</taxon>
        <taxon>Bacillales</taxon>
        <taxon>Bacillaceae</taxon>
        <taxon>Mesobacillus</taxon>
    </lineage>
</organism>
<feature type="transmembrane region" description="Helical" evidence="1">
    <location>
        <begin position="25"/>
        <end position="45"/>
    </location>
</feature>
<protein>
    <submittedName>
        <fullName evidence="2">Uncharacterized protein</fullName>
    </submittedName>
</protein>
<dbReference type="EMBL" id="FOBW01000014">
    <property type="protein sequence ID" value="SEN52782.1"/>
    <property type="molecule type" value="Genomic_DNA"/>
</dbReference>
<keyword evidence="1" id="KW-1133">Transmembrane helix</keyword>
<dbReference type="AlphaFoldDB" id="A0A1H8H994"/>
<keyword evidence="3" id="KW-1185">Reference proteome</keyword>
<keyword evidence="1" id="KW-0472">Membrane</keyword>
<dbReference type="RefSeq" id="WP_090748875.1">
    <property type="nucleotide sequence ID" value="NZ_FOBW01000014.1"/>
</dbReference>
<reference evidence="3" key="1">
    <citation type="submission" date="2016-10" db="EMBL/GenBank/DDBJ databases">
        <authorList>
            <person name="Varghese N."/>
            <person name="Submissions S."/>
        </authorList>
    </citation>
    <scope>NUCLEOTIDE SEQUENCE [LARGE SCALE GENOMIC DNA]</scope>
    <source>
        <strain evidence="3">B48,IBRC-M 10115,DSM 25386,CECT 8001</strain>
    </source>
</reference>
<proteinExistence type="predicted"/>